<keyword evidence="5" id="KW-0732">Signal</keyword>
<dbReference type="Proteomes" id="UP000593563">
    <property type="component" value="Unassembled WGS sequence"/>
</dbReference>
<dbReference type="Pfam" id="PF00069">
    <property type="entry name" value="Pkinase"/>
    <property type="match status" value="1"/>
</dbReference>
<keyword evidence="8" id="KW-1185">Reference proteome</keyword>
<proteinExistence type="predicted"/>
<keyword evidence="4" id="KW-0812">Transmembrane</keyword>
<dbReference type="InterPro" id="IPR000719">
    <property type="entry name" value="Prot_kinase_dom"/>
</dbReference>
<dbReference type="SUPFAM" id="SSF56112">
    <property type="entry name" value="Protein kinase-like (PK-like)"/>
    <property type="match status" value="1"/>
</dbReference>
<comment type="caution">
    <text evidence="7">The sequence shown here is derived from an EMBL/GenBank/DDBJ whole genome shotgun (WGS) entry which is preliminary data.</text>
</comment>
<dbReference type="PANTHER" id="PTHR48010:SF55">
    <property type="entry name" value="OS01G0607900 PROTEIN"/>
    <property type="match status" value="1"/>
</dbReference>
<reference evidence="7" key="1">
    <citation type="submission" date="2020-01" db="EMBL/GenBank/DDBJ databases">
        <title>The Celery Genome Sequence Reveals Sequential Paleo-tetraploidization, Resistance Gene Elimination, Karyotype Evolution, and Functional Innovation in Apiales.</title>
        <authorList>
            <person name="Song X."/>
        </authorList>
    </citation>
    <scope>NUCLEOTIDE SEQUENCE</scope>
    <source>
        <tissue evidence="7">Leaf</tissue>
    </source>
</reference>
<dbReference type="Pfam" id="PF08263">
    <property type="entry name" value="LRRNT_2"/>
    <property type="match status" value="1"/>
</dbReference>
<feature type="signal peptide" evidence="5">
    <location>
        <begin position="1"/>
        <end position="28"/>
    </location>
</feature>
<comment type="subcellular location">
    <subcellularLocation>
        <location evidence="1">Membrane</location>
    </subcellularLocation>
</comment>
<dbReference type="EMBL" id="WRXP01000293">
    <property type="protein sequence ID" value="KAF1002870.1"/>
    <property type="molecule type" value="Genomic_DNA"/>
</dbReference>
<sequence length="427" mass="46399">MTVWSGTRLHILIHVILSAWLIITRAESEPSRDKQALLAFITQIPHADRIQWNESDTPCNWVGVKCDPTKSYVTELHLPGVGLMGPIPANTLGNLTQLRVISIRSNGLADLCGGPLTKCKPNISSPSDFTSSTHDSPQSKLEKSKKMSIGLIIAIAGASAVIVILLFIVVSIFCMMKRKHDKDEAIERRQAASARVSGEAAGVPVDAGAKRTKLVFLGGGARKFEMDDLLRASADMLGKGSYGVSYKAEINDETVVAVKRLVDANVSEKDFEVQAEILGTIRHENIVPLLAFCYTQDEKLFIYDYMPAGSLAMLLHGSNSPPNWETRVRIATSAARGLAHLHSFGKIVHGNLKSSNILLSNDEAPEATIIDYGLSTFLSDDSNYPDHHRAGGYRAPEVLEPRKATLKSDVLIEDTVGTGEPPITIIP</sequence>
<evidence type="ECO:0000256" key="5">
    <source>
        <dbReference type="SAM" id="SignalP"/>
    </source>
</evidence>
<dbReference type="PROSITE" id="PS50011">
    <property type="entry name" value="PROTEIN_KINASE_DOM"/>
    <property type="match status" value="1"/>
</dbReference>
<evidence type="ECO:0000313" key="8">
    <source>
        <dbReference type="Proteomes" id="UP000593563"/>
    </source>
</evidence>
<keyword evidence="4" id="KW-1133">Transmembrane helix</keyword>
<evidence type="ECO:0000256" key="1">
    <source>
        <dbReference type="ARBA" id="ARBA00004370"/>
    </source>
</evidence>
<accession>A0A6L5BBH6</accession>
<dbReference type="AlphaFoldDB" id="A0A6L5BBH6"/>
<dbReference type="Gene3D" id="3.30.200.20">
    <property type="entry name" value="Phosphorylase Kinase, domain 1"/>
    <property type="match status" value="1"/>
</dbReference>
<evidence type="ECO:0000313" key="7">
    <source>
        <dbReference type="EMBL" id="KAF1002870.1"/>
    </source>
</evidence>
<evidence type="ECO:0000259" key="6">
    <source>
        <dbReference type="PROSITE" id="PS50011"/>
    </source>
</evidence>
<keyword evidence="2" id="KW-0433">Leucine-rich repeat</keyword>
<keyword evidence="3" id="KW-0677">Repeat</keyword>
<dbReference type="GO" id="GO:0004672">
    <property type="term" value="F:protein kinase activity"/>
    <property type="evidence" value="ECO:0007669"/>
    <property type="project" value="InterPro"/>
</dbReference>
<protein>
    <recommendedName>
        <fullName evidence="6">Protein kinase domain-containing protein</fullName>
    </recommendedName>
</protein>
<dbReference type="SUPFAM" id="SSF52058">
    <property type="entry name" value="L domain-like"/>
    <property type="match status" value="1"/>
</dbReference>
<feature type="transmembrane region" description="Helical" evidence="4">
    <location>
        <begin position="149"/>
        <end position="173"/>
    </location>
</feature>
<dbReference type="PANTHER" id="PTHR48010">
    <property type="entry name" value="OS05G0588300 PROTEIN"/>
    <property type="match status" value="1"/>
</dbReference>
<dbReference type="GO" id="GO:0005524">
    <property type="term" value="F:ATP binding"/>
    <property type="evidence" value="ECO:0007669"/>
    <property type="project" value="InterPro"/>
</dbReference>
<dbReference type="GO" id="GO:0016020">
    <property type="term" value="C:membrane"/>
    <property type="evidence" value="ECO:0007669"/>
    <property type="project" value="UniProtKB-SubCell"/>
</dbReference>
<gene>
    <name evidence="7" type="ORF">AG4045_001421</name>
</gene>
<organism evidence="7 8">
    <name type="scientific">Apium graveolens</name>
    <name type="common">Celery</name>
    <dbReference type="NCBI Taxonomy" id="4045"/>
    <lineage>
        <taxon>Eukaryota</taxon>
        <taxon>Viridiplantae</taxon>
        <taxon>Streptophyta</taxon>
        <taxon>Embryophyta</taxon>
        <taxon>Tracheophyta</taxon>
        <taxon>Spermatophyta</taxon>
        <taxon>Magnoliopsida</taxon>
        <taxon>eudicotyledons</taxon>
        <taxon>Gunneridae</taxon>
        <taxon>Pentapetalae</taxon>
        <taxon>asterids</taxon>
        <taxon>campanulids</taxon>
        <taxon>Apiales</taxon>
        <taxon>Apiaceae</taxon>
        <taxon>Apioideae</taxon>
        <taxon>apioid superclade</taxon>
        <taxon>Apieae</taxon>
        <taxon>Apium</taxon>
    </lineage>
</organism>
<keyword evidence="4" id="KW-0472">Membrane</keyword>
<evidence type="ECO:0000256" key="2">
    <source>
        <dbReference type="ARBA" id="ARBA00022614"/>
    </source>
</evidence>
<name>A0A6L5BBH6_APIGR</name>
<dbReference type="InterPro" id="IPR013210">
    <property type="entry name" value="LRR_N_plant-typ"/>
</dbReference>
<dbReference type="InterPro" id="IPR050994">
    <property type="entry name" value="At_inactive_RLKs"/>
</dbReference>
<dbReference type="InterPro" id="IPR032675">
    <property type="entry name" value="LRR_dom_sf"/>
</dbReference>
<dbReference type="Gene3D" id="3.80.10.10">
    <property type="entry name" value="Ribonuclease Inhibitor"/>
    <property type="match status" value="1"/>
</dbReference>
<evidence type="ECO:0000256" key="3">
    <source>
        <dbReference type="ARBA" id="ARBA00022737"/>
    </source>
</evidence>
<evidence type="ECO:0000256" key="4">
    <source>
        <dbReference type="SAM" id="Phobius"/>
    </source>
</evidence>
<dbReference type="Gene3D" id="1.10.510.10">
    <property type="entry name" value="Transferase(Phosphotransferase) domain 1"/>
    <property type="match status" value="1"/>
</dbReference>
<feature type="chain" id="PRO_5026971499" description="Protein kinase domain-containing protein" evidence="5">
    <location>
        <begin position="29"/>
        <end position="427"/>
    </location>
</feature>
<feature type="domain" description="Protein kinase" evidence="6">
    <location>
        <begin position="231"/>
        <end position="427"/>
    </location>
</feature>
<dbReference type="InterPro" id="IPR011009">
    <property type="entry name" value="Kinase-like_dom_sf"/>
</dbReference>